<proteinExistence type="predicted"/>
<sequence>LKAVAEVMAEAATEVVEAMAEAATAETLEAAIAEASEAVTAEASKAAIVEVLEVATAEASEAATAETSEAAMSEAATSEATKAATAEAAIAEATAEPTAKEDNVKNMVSTIDNNESSKLEKNKVEDLTVTNDTTIKNSLDNSAEKDEEKIFIHYQEFAKMDNADGMKVIDYSCYNRVEVETNEYKISINVDIVEIICIEQVDSRINVKEMDKVSVMNYEDTNQVKGIKVNIPDSNNGINDLKCCYEIESGIENDDDEICITGGSHQNRIRVKIGEYEAFKYDMKCDDDDQNVIDQGDGIYYYRKCCNNGVGVDKDDGMAFE</sequence>
<evidence type="ECO:0000313" key="1">
    <source>
        <dbReference type="EMBL" id="CAG8733306.1"/>
    </source>
</evidence>
<accession>A0A9N9IEY8</accession>
<gene>
    <name evidence="1" type="ORF">RFULGI_LOCUS12309</name>
</gene>
<dbReference type="Proteomes" id="UP000789396">
    <property type="component" value="Unassembled WGS sequence"/>
</dbReference>
<dbReference type="EMBL" id="CAJVPZ010029108">
    <property type="protein sequence ID" value="CAG8733306.1"/>
    <property type="molecule type" value="Genomic_DNA"/>
</dbReference>
<protein>
    <submittedName>
        <fullName evidence="1">17301_t:CDS:1</fullName>
    </submittedName>
</protein>
<feature type="non-terminal residue" evidence="1">
    <location>
        <position position="1"/>
    </location>
</feature>
<organism evidence="1 2">
    <name type="scientific">Racocetra fulgida</name>
    <dbReference type="NCBI Taxonomy" id="60492"/>
    <lineage>
        <taxon>Eukaryota</taxon>
        <taxon>Fungi</taxon>
        <taxon>Fungi incertae sedis</taxon>
        <taxon>Mucoromycota</taxon>
        <taxon>Glomeromycotina</taxon>
        <taxon>Glomeromycetes</taxon>
        <taxon>Diversisporales</taxon>
        <taxon>Gigasporaceae</taxon>
        <taxon>Racocetra</taxon>
    </lineage>
</organism>
<evidence type="ECO:0000313" key="2">
    <source>
        <dbReference type="Proteomes" id="UP000789396"/>
    </source>
</evidence>
<comment type="caution">
    <text evidence="1">The sequence shown here is derived from an EMBL/GenBank/DDBJ whole genome shotgun (WGS) entry which is preliminary data.</text>
</comment>
<name>A0A9N9IEY8_9GLOM</name>
<reference evidence="1" key="1">
    <citation type="submission" date="2021-06" db="EMBL/GenBank/DDBJ databases">
        <authorList>
            <person name="Kallberg Y."/>
            <person name="Tangrot J."/>
            <person name="Rosling A."/>
        </authorList>
    </citation>
    <scope>NUCLEOTIDE SEQUENCE</scope>
    <source>
        <strain evidence="1">IN212</strain>
    </source>
</reference>
<feature type="non-terminal residue" evidence="1">
    <location>
        <position position="321"/>
    </location>
</feature>
<dbReference type="AlphaFoldDB" id="A0A9N9IEY8"/>
<keyword evidence="2" id="KW-1185">Reference proteome</keyword>